<organism evidence="9 10">
    <name type="scientific">Ideonella alba</name>
    <dbReference type="NCBI Taxonomy" id="2824118"/>
    <lineage>
        <taxon>Bacteria</taxon>
        <taxon>Pseudomonadati</taxon>
        <taxon>Pseudomonadota</taxon>
        <taxon>Betaproteobacteria</taxon>
        <taxon>Burkholderiales</taxon>
        <taxon>Sphaerotilaceae</taxon>
        <taxon>Ideonella</taxon>
    </lineage>
</organism>
<dbReference type="InterPro" id="IPR036188">
    <property type="entry name" value="FAD/NAD-bd_sf"/>
</dbReference>
<comment type="similarity">
    <text evidence="2 6">Belongs to the FAD-dependent glycerol-3-phosphate dehydrogenase family.</text>
</comment>
<dbReference type="Pfam" id="PF16901">
    <property type="entry name" value="DAO_C"/>
    <property type="match status" value="1"/>
</dbReference>
<evidence type="ECO:0000313" key="9">
    <source>
        <dbReference type="EMBL" id="MBQ0933128.1"/>
    </source>
</evidence>
<evidence type="ECO:0000259" key="7">
    <source>
        <dbReference type="Pfam" id="PF01266"/>
    </source>
</evidence>
<evidence type="ECO:0000256" key="4">
    <source>
        <dbReference type="ARBA" id="ARBA00022827"/>
    </source>
</evidence>
<gene>
    <name evidence="9" type="primary">glpD</name>
    <name evidence="9" type="ORF">KAK03_21870</name>
</gene>
<evidence type="ECO:0000256" key="3">
    <source>
        <dbReference type="ARBA" id="ARBA00022630"/>
    </source>
</evidence>
<comment type="catalytic activity">
    <reaction evidence="6">
        <text>a quinone + sn-glycerol 3-phosphate = dihydroxyacetone phosphate + a quinol</text>
        <dbReference type="Rhea" id="RHEA:18977"/>
        <dbReference type="ChEBI" id="CHEBI:24646"/>
        <dbReference type="ChEBI" id="CHEBI:57597"/>
        <dbReference type="ChEBI" id="CHEBI:57642"/>
        <dbReference type="ChEBI" id="CHEBI:132124"/>
        <dbReference type="EC" id="1.1.5.3"/>
    </reaction>
</comment>
<dbReference type="Gene3D" id="6.10.250.1890">
    <property type="match status" value="1"/>
</dbReference>
<comment type="caution">
    <text evidence="9">The sequence shown here is derived from an EMBL/GenBank/DDBJ whole genome shotgun (WGS) entry which is preliminary data.</text>
</comment>
<dbReference type="InterPro" id="IPR006076">
    <property type="entry name" value="FAD-dep_OxRdtase"/>
</dbReference>
<proteinExistence type="inferred from homology"/>
<dbReference type="PRINTS" id="PR01001">
    <property type="entry name" value="FADG3PDH"/>
</dbReference>
<protein>
    <recommendedName>
        <fullName evidence="6">Glycerol-3-phosphate dehydrogenase</fullName>
        <ecNumber evidence="6">1.1.5.3</ecNumber>
    </recommendedName>
</protein>
<dbReference type="EC" id="1.1.5.3" evidence="6"/>
<evidence type="ECO:0000313" key="10">
    <source>
        <dbReference type="Proteomes" id="UP000676246"/>
    </source>
</evidence>
<dbReference type="Gene3D" id="3.50.50.60">
    <property type="entry name" value="FAD/NAD(P)-binding domain"/>
    <property type="match status" value="1"/>
</dbReference>
<evidence type="ECO:0000256" key="2">
    <source>
        <dbReference type="ARBA" id="ARBA00007330"/>
    </source>
</evidence>
<dbReference type="GO" id="GO:0046168">
    <property type="term" value="P:glycerol-3-phosphate catabolic process"/>
    <property type="evidence" value="ECO:0007669"/>
    <property type="project" value="TreeGrafter"/>
</dbReference>
<name>A0A940YFB6_9BURK</name>
<dbReference type="NCBIfam" id="NF008899">
    <property type="entry name" value="PRK12266.1"/>
    <property type="match status" value="1"/>
</dbReference>
<dbReference type="SUPFAM" id="SSF51905">
    <property type="entry name" value="FAD/NAD(P)-binding domain"/>
    <property type="match status" value="1"/>
</dbReference>
<keyword evidence="4" id="KW-0274">FAD</keyword>
<dbReference type="Gene3D" id="3.30.9.10">
    <property type="entry name" value="D-Amino Acid Oxidase, subunit A, domain 2"/>
    <property type="match status" value="1"/>
</dbReference>
<dbReference type="AlphaFoldDB" id="A0A940YFB6"/>
<dbReference type="GO" id="GO:0009331">
    <property type="term" value="C:glycerol-3-phosphate dehydrogenase (FAD) complex"/>
    <property type="evidence" value="ECO:0007669"/>
    <property type="project" value="UniProtKB-UniRule"/>
</dbReference>
<dbReference type="Pfam" id="PF01266">
    <property type="entry name" value="DAO"/>
    <property type="match status" value="1"/>
</dbReference>
<dbReference type="Proteomes" id="UP000676246">
    <property type="component" value="Unassembled WGS sequence"/>
</dbReference>
<dbReference type="PROSITE" id="PS00977">
    <property type="entry name" value="FAD_G3PDH_1"/>
    <property type="match status" value="1"/>
</dbReference>
<dbReference type="GO" id="GO:0004368">
    <property type="term" value="F:glycerol-3-phosphate dehydrogenase (quinone) activity"/>
    <property type="evidence" value="ECO:0007669"/>
    <property type="project" value="UniProtKB-EC"/>
</dbReference>
<dbReference type="PANTHER" id="PTHR11985:SF15">
    <property type="entry name" value="GLYCEROL-3-PHOSPHATE DEHYDROGENASE, MITOCHONDRIAL"/>
    <property type="match status" value="1"/>
</dbReference>
<dbReference type="Gene3D" id="1.10.8.870">
    <property type="entry name" value="Alpha-glycerophosphate oxidase, cap domain"/>
    <property type="match status" value="1"/>
</dbReference>
<keyword evidence="3 6" id="KW-0285">Flavoprotein</keyword>
<reference evidence="9 10" key="1">
    <citation type="submission" date="2021-04" db="EMBL/GenBank/DDBJ databases">
        <title>The genome sequence of Ideonella sp. 3Y2.</title>
        <authorList>
            <person name="Liu Y."/>
        </authorList>
    </citation>
    <scope>NUCLEOTIDE SEQUENCE [LARGE SCALE GENOMIC DNA]</scope>
    <source>
        <strain evidence="9 10">3Y2</strain>
    </source>
</reference>
<dbReference type="NCBIfam" id="NF009906">
    <property type="entry name" value="PRK13369.1"/>
    <property type="match status" value="1"/>
</dbReference>
<evidence type="ECO:0000259" key="8">
    <source>
        <dbReference type="Pfam" id="PF16901"/>
    </source>
</evidence>
<sequence length="546" mass="60162">METLPVPSSSPLPASAPPHADACDVLVVGGGINGCGIARDLAGRGWRVVLAEQDDLAAHTSSSSTKLIHGGLRYLEYYEFSLVRKALQEREVLLKSAPHIMWPLRFVMPHDPAMRPAWLIRLGIFLYDHLARREVLPGSRGVNLRTHPVGAALQDRYTRGFIYSDGWVDDARLVVLNAIDARARGASVRTRTRVESVQREAGGWLARLAGPQGERQTVRARALVNAAGPWAESFLRGVARPAGHENLATRSLRLVKGSHIIVPRCFEHDHAYIFQNPDKRIIFAIPYEREFTLIGTTDEEIHGDPRDARIGPDEVAYLCEQASRYFRRPVRAADVVWSYTGVRPLLDDASGDPSAVTRDYLLESNELPGGGAPLLSVWGGKITTFRKLAEDAADEVGRMLGEPRRAWTEGAFLPGGDLRDWVGPPQRPDTDFERLVQTLGQRHPWLPGPLARRLARAYGARVGLVLGDARSLADLGAAVAPGLHEAELRYLRDEEWACSADDVLWRRSKLGLHLTAAERAQVAAWMAAHAQAGADDEMTMKVDTCS</sequence>
<evidence type="ECO:0000256" key="1">
    <source>
        <dbReference type="ARBA" id="ARBA00001974"/>
    </source>
</evidence>
<evidence type="ECO:0000256" key="5">
    <source>
        <dbReference type="ARBA" id="ARBA00023002"/>
    </source>
</evidence>
<dbReference type="InterPro" id="IPR000447">
    <property type="entry name" value="G3P_DH_FAD-dep"/>
</dbReference>
<keyword evidence="5 6" id="KW-0560">Oxidoreductase</keyword>
<comment type="cofactor">
    <cofactor evidence="1 6">
        <name>FAD</name>
        <dbReference type="ChEBI" id="CHEBI:57692"/>
    </cofactor>
</comment>
<feature type="domain" description="FAD dependent oxidoreductase" evidence="7">
    <location>
        <begin position="24"/>
        <end position="384"/>
    </location>
</feature>
<dbReference type="PANTHER" id="PTHR11985">
    <property type="entry name" value="GLYCEROL-3-PHOSPHATE DEHYDROGENASE"/>
    <property type="match status" value="1"/>
</dbReference>
<accession>A0A940YFB6</accession>
<feature type="domain" description="Alpha-glycerophosphate oxidase C-terminal" evidence="8">
    <location>
        <begin position="408"/>
        <end position="529"/>
    </location>
</feature>
<evidence type="ECO:0000256" key="6">
    <source>
        <dbReference type="RuleBase" id="RU361217"/>
    </source>
</evidence>
<keyword evidence="10" id="KW-1185">Reference proteome</keyword>
<dbReference type="EMBL" id="JAGQDD010000024">
    <property type="protein sequence ID" value="MBQ0933128.1"/>
    <property type="molecule type" value="Genomic_DNA"/>
</dbReference>
<dbReference type="InterPro" id="IPR038299">
    <property type="entry name" value="DAO_C_sf"/>
</dbReference>
<dbReference type="InterPro" id="IPR031656">
    <property type="entry name" value="DAO_C"/>
</dbReference>